<sequence>MSEKDGTCPQGIYTNAFYCHYLTKTIVEEEIERIEQRRKEEWRSVKEEMKRNPSGQQSLVVRDFIDPNTSIWNRPQLTNFSNKETFKSWMSLLYFGVFGNGETIKVWRNKVATPEATVHVARQQFCEWRHAKAKTNHVMQNPRVLTRWTPPQTGVVKCNVDATIFIENSSYRYDLCVRNEEGDFIKAKSGWSHGKPLSVEAEALAIL</sequence>
<proteinExistence type="predicted"/>
<gene>
    <name evidence="1" type="ORF">Fmac_012522</name>
</gene>
<evidence type="ECO:0008006" key="3">
    <source>
        <dbReference type="Google" id="ProtNLM"/>
    </source>
</evidence>
<dbReference type="InterPro" id="IPR052929">
    <property type="entry name" value="RNase_H-like_EbsB-rel"/>
</dbReference>
<dbReference type="AlphaFoldDB" id="A0ABD1MQJ1"/>
<accession>A0ABD1MQJ1</accession>
<name>A0ABD1MQJ1_9FABA</name>
<protein>
    <recommendedName>
        <fullName evidence="3">RNase H type-1 domain-containing protein</fullName>
    </recommendedName>
</protein>
<dbReference type="EMBL" id="JBGMDY010000004">
    <property type="protein sequence ID" value="KAL2338076.1"/>
    <property type="molecule type" value="Genomic_DNA"/>
</dbReference>
<evidence type="ECO:0000313" key="1">
    <source>
        <dbReference type="EMBL" id="KAL2338076.1"/>
    </source>
</evidence>
<evidence type="ECO:0000313" key="2">
    <source>
        <dbReference type="Proteomes" id="UP001603857"/>
    </source>
</evidence>
<keyword evidence="2" id="KW-1185">Reference proteome</keyword>
<comment type="caution">
    <text evidence="1">The sequence shown here is derived from an EMBL/GenBank/DDBJ whole genome shotgun (WGS) entry which is preliminary data.</text>
</comment>
<dbReference type="PANTHER" id="PTHR47074:SF48">
    <property type="entry name" value="POLYNUCLEOTIDYL TRANSFERASE, RIBONUCLEASE H-LIKE SUPERFAMILY PROTEIN"/>
    <property type="match status" value="1"/>
</dbReference>
<reference evidence="1 2" key="1">
    <citation type="submission" date="2024-08" db="EMBL/GenBank/DDBJ databases">
        <title>Insights into the chromosomal genome structure of Flemingia macrophylla.</title>
        <authorList>
            <person name="Ding Y."/>
            <person name="Zhao Y."/>
            <person name="Bi W."/>
            <person name="Wu M."/>
            <person name="Zhao G."/>
            <person name="Gong Y."/>
            <person name="Li W."/>
            <person name="Zhang P."/>
        </authorList>
    </citation>
    <scope>NUCLEOTIDE SEQUENCE [LARGE SCALE GENOMIC DNA]</scope>
    <source>
        <strain evidence="1">DYQJB</strain>
        <tissue evidence="1">Leaf</tissue>
    </source>
</reference>
<organism evidence="1 2">
    <name type="scientific">Flemingia macrophylla</name>
    <dbReference type="NCBI Taxonomy" id="520843"/>
    <lineage>
        <taxon>Eukaryota</taxon>
        <taxon>Viridiplantae</taxon>
        <taxon>Streptophyta</taxon>
        <taxon>Embryophyta</taxon>
        <taxon>Tracheophyta</taxon>
        <taxon>Spermatophyta</taxon>
        <taxon>Magnoliopsida</taxon>
        <taxon>eudicotyledons</taxon>
        <taxon>Gunneridae</taxon>
        <taxon>Pentapetalae</taxon>
        <taxon>rosids</taxon>
        <taxon>fabids</taxon>
        <taxon>Fabales</taxon>
        <taxon>Fabaceae</taxon>
        <taxon>Papilionoideae</taxon>
        <taxon>50 kb inversion clade</taxon>
        <taxon>NPAAA clade</taxon>
        <taxon>indigoferoid/millettioid clade</taxon>
        <taxon>Phaseoleae</taxon>
        <taxon>Flemingia</taxon>
    </lineage>
</organism>
<dbReference type="PANTHER" id="PTHR47074">
    <property type="entry name" value="BNAC02G40300D PROTEIN"/>
    <property type="match status" value="1"/>
</dbReference>
<dbReference type="Proteomes" id="UP001603857">
    <property type="component" value="Unassembled WGS sequence"/>
</dbReference>